<keyword evidence="1" id="KW-0812">Transmembrane</keyword>
<proteinExistence type="predicted"/>
<feature type="transmembrane region" description="Helical" evidence="1">
    <location>
        <begin position="70"/>
        <end position="88"/>
    </location>
</feature>
<reference evidence="2 3" key="1">
    <citation type="submission" date="2013-11" db="EMBL/GenBank/DDBJ databases">
        <title>Draft genome of the bovine lungworm Dictyocaulus viviparus.</title>
        <authorList>
            <person name="Mitreva M."/>
        </authorList>
    </citation>
    <scope>NUCLEOTIDE SEQUENCE [LARGE SCALE GENOMIC DNA]</scope>
    <source>
        <strain evidence="2 3">HannoverDv2000</strain>
    </source>
</reference>
<keyword evidence="1" id="KW-0472">Membrane</keyword>
<accession>A0A0D8X6C5</accession>
<protein>
    <submittedName>
        <fullName evidence="2">Uncharacterized protein</fullName>
    </submittedName>
</protein>
<reference evidence="3" key="2">
    <citation type="journal article" date="2016" name="Sci. Rep.">
        <title>Dictyocaulus viviparus genome, variome and transcriptome elucidate lungworm biology and support future intervention.</title>
        <authorList>
            <person name="McNulty S.N."/>
            <person name="Strube C."/>
            <person name="Rosa B.A."/>
            <person name="Martin J.C."/>
            <person name="Tyagi R."/>
            <person name="Choi Y.J."/>
            <person name="Wang Q."/>
            <person name="Hallsworth Pepin K."/>
            <person name="Zhang X."/>
            <person name="Ozersky P."/>
            <person name="Wilson R.K."/>
            <person name="Sternberg P.W."/>
            <person name="Gasser R.B."/>
            <person name="Mitreva M."/>
        </authorList>
    </citation>
    <scope>NUCLEOTIDE SEQUENCE [LARGE SCALE GENOMIC DNA]</scope>
    <source>
        <strain evidence="3">HannoverDv2000</strain>
    </source>
</reference>
<evidence type="ECO:0000313" key="2">
    <source>
        <dbReference type="EMBL" id="KJH40095.1"/>
    </source>
</evidence>
<sequence>MKLPKADSVEARMFQSPATGTKSHWCIPWLEIFYTIIENHLLRVSSPSDHASNLQFESSSTVPLYNLRHTFEAIFVSYLMAFFFALAFEKPFTTFDQIAANQ</sequence>
<evidence type="ECO:0000313" key="3">
    <source>
        <dbReference type="Proteomes" id="UP000053766"/>
    </source>
</evidence>
<name>A0A0D8X6C5_DICVI</name>
<gene>
    <name evidence="2" type="ORF">DICVIV_13981</name>
</gene>
<dbReference type="OrthoDB" id="118951at2759"/>
<organism evidence="2 3">
    <name type="scientific">Dictyocaulus viviparus</name>
    <name type="common">Bovine lungworm</name>
    <dbReference type="NCBI Taxonomy" id="29172"/>
    <lineage>
        <taxon>Eukaryota</taxon>
        <taxon>Metazoa</taxon>
        <taxon>Ecdysozoa</taxon>
        <taxon>Nematoda</taxon>
        <taxon>Chromadorea</taxon>
        <taxon>Rhabditida</taxon>
        <taxon>Rhabditina</taxon>
        <taxon>Rhabditomorpha</taxon>
        <taxon>Strongyloidea</taxon>
        <taxon>Metastrongylidae</taxon>
        <taxon>Dictyocaulus</taxon>
    </lineage>
</organism>
<dbReference type="AlphaFoldDB" id="A0A0D8X6C5"/>
<keyword evidence="1" id="KW-1133">Transmembrane helix</keyword>
<dbReference type="EMBL" id="KN717929">
    <property type="protein sequence ID" value="KJH40095.1"/>
    <property type="molecule type" value="Genomic_DNA"/>
</dbReference>
<evidence type="ECO:0000256" key="1">
    <source>
        <dbReference type="SAM" id="Phobius"/>
    </source>
</evidence>
<dbReference type="Proteomes" id="UP000053766">
    <property type="component" value="Unassembled WGS sequence"/>
</dbReference>
<keyword evidence="3" id="KW-1185">Reference proteome</keyword>